<dbReference type="EMBL" id="RAPO01000002">
    <property type="protein sequence ID" value="RKD94896.1"/>
    <property type="molecule type" value="Genomic_DNA"/>
</dbReference>
<proteinExistence type="predicted"/>
<dbReference type="Proteomes" id="UP000283805">
    <property type="component" value="Unassembled WGS sequence"/>
</dbReference>
<keyword evidence="1" id="KW-1133">Transmembrane helix</keyword>
<dbReference type="RefSeq" id="WP_147376638.1">
    <property type="nucleotide sequence ID" value="NZ_RAPO01000002.1"/>
</dbReference>
<gene>
    <name evidence="2" type="ORF">ATJ93_1739</name>
</gene>
<feature type="transmembrane region" description="Helical" evidence="1">
    <location>
        <begin position="58"/>
        <end position="81"/>
    </location>
</feature>
<dbReference type="OrthoDB" id="185849at2157"/>
<reference evidence="2 3" key="1">
    <citation type="submission" date="2018-09" db="EMBL/GenBank/DDBJ databases">
        <title>Genomic Encyclopedia of Archaeal and Bacterial Type Strains, Phase II (KMG-II): from individual species to whole genera.</title>
        <authorList>
            <person name="Goeker M."/>
        </authorList>
    </citation>
    <scope>NUCLEOTIDE SEQUENCE [LARGE SCALE GENOMIC DNA]</scope>
    <source>
        <strain evidence="2 3">DSM 13151</strain>
    </source>
</reference>
<comment type="caution">
    <text evidence="2">The sequence shown here is derived from an EMBL/GenBank/DDBJ whole genome shotgun (WGS) entry which is preliminary data.</text>
</comment>
<sequence length="135" mass="14443">MTYAKSETAPPPVRRSRWWYVAALVPPFHALAGVVFLTIVAAALEIVGVPFVRSESTLVLAAAGITVPTTVLTFLLPIALYRDIGALETAGVLEGWDPDRHRYAIAAAGGLFVPGVSAAVSAYYLYRRHVHVGTP</sequence>
<name>A0A3R7HXE7_9EURY</name>
<accession>A0A3R7HXE7</accession>
<feature type="transmembrane region" description="Helical" evidence="1">
    <location>
        <begin position="20"/>
        <end position="46"/>
    </location>
</feature>
<keyword evidence="1" id="KW-0472">Membrane</keyword>
<feature type="transmembrane region" description="Helical" evidence="1">
    <location>
        <begin position="101"/>
        <end position="126"/>
    </location>
</feature>
<evidence type="ECO:0000256" key="1">
    <source>
        <dbReference type="SAM" id="Phobius"/>
    </source>
</evidence>
<dbReference type="AlphaFoldDB" id="A0A3R7HXE7"/>
<evidence type="ECO:0000313" key="3">
    <source>
        <dbReference type="Proteomes" id="UP000283805"/>
    </source>
</evidence>
<protein>
    <submittedName>
        <fullName evidence="2">Uncharacterized protein</fullName>
    </submittedName>
</protein>
<keyword evidence="1" id="KW-0812">Transmembrane</keyword>
<keyword evidence="3" id="KW-1185">Reference proteome</keyword>
<organism evidence="2 3">
    <name type="scientific">Halopiger aswanensis</name>
    <dbReference type="NCBI Taxonomy" id="148449"/>
    <lineage>
        <taxon>Archaea</taxon>
        <taxon>Methanobacteriati</taxon>
        <taxon>Methanobacteriota</taxon>
        <taxon>Stenosarchaea group</taxon>
        <taxon>Halobacteria</taxon>
        <taxon>Halobacteriales</taxon>
        <taxon>Natrialbaceae</taxon>
        <taxon>Halopiger</taxon>
    </lineage>
</organism>
<evidence type="ECO:0000313" key="2">
    <source>
        <dbReference type="EMBL" id="RKD94896.1"/>
    </source>
</evidence>